<dbReference type="AlphaFoldDB" id="A0A232LUK6"/>
<feature type="compositionally biased region" description="Basic and acidic residues" evidence="2">
    <location>
        <begin position="663"/>
        <end position="679"/>
    </location>
</feature>
<keyword evidence="1" id="KW-0175">Coiled coil</keyword>
<name>A0A232LUK6_9EURO</name>
<keyword evidence="4" id="KW-1185">Reference proteome</keyword>
<sequence length="948" mass="103606">MYIYIMDDVHVSSQRRVSATSHIYNAPLSRTASRSSHPPVQSLSHPILDFSTCARRSSNCPPAHPHPLENIQPAIRPALPRTVTAPQIMTDPAQSGASTMATQPQTPPRSETRTGDSAGLTLVNPTSSILQDLIKEQRATRGSRKFALEASEQEAPTTPPASRSYGESSSEKQRKVNNARSAGLKQPRDMGMREMDQYVSKINKLNFDLKLEVFHRAQQMAALEKKLGRMQEMERALERMHDLEDELDELREAEENNQRLRESNEQLRLELDKRDQAINEAVELICRLEAKIDELQAGRPSNDGPAEDGAVATETTAKPARTVEISTPKARVNIPDRTSSKRGTAAISRRQLKAPAFLLSESTSTPTLRSLYVVDDNQSLKSVDMLTRTPSLQSTAEPPSPRLSVLSECSYFSPPYDGPAEQDMPDPLDVAPEDSDGGGMNESRVALISRWIPPQTPRPAVPTRRARAASDVSRGTHVPIAVQPINQPARPCHLDALRHDNPIFGGRLPPTPDTMSTSRPEAGNGSNPSIVVEKTGRPRSAGEILARPGSSASDGVEITKSDATQGTHGRNIVIGLFNSFNYLVRDSSQATQGLAPSRSVDPRHGDDLMFSRKVEETISANQNFPSPPRPTTSESESIPQPSSSPPLSPQDWLEAALPVRQRSGKERVRIQSVGDEGKSKQVAGPVRLSASTRRVVAREDPVSQNDTQRSNIDEPPLPRNHYLRLRVWGGSPQQAPESQARRRLSLRPRFFSRSGAQSQQSPMSDPIDRDSALSPVPSKRKDLNVTRKRRSDSGAHSLPLPGTGPTAAANADADEARQGTDNRVGFRTFTDLRPASSRRPVTSAGSPETKRRSSLGLFGWMKGASKDSETSTEATPPPRVLEKDNKRRTTAPRAARPNSALAMVATTTTTNGETVTTSSSPAKTNKALPAGDEEPDWKSRRRSRRMAG</sequence>
<feature type="compositionally biased region" description="Polar residues" evidence="2">
    <location>
        <begin position="90"/>
        <end position="104"/>
    </location>
</feature>
<reference evidence="3 4" key="1">
    <citation type="journal article" date="2015" name="Environ. Microbiol.">
        <title>Metagenome sequence of Elaphomyces granulatus from sporocarp tissue reveals Ascomycota ectomycorrhizal fingerprints of genome expansion and a Proteobacteria-rich microbiome.</title>
        <authorList>
            <person name="Quandt C.A."/>
            <person name="Kohler A."/>
            <person name="Hesse C.N."/>
            <person name="Sharpton T.J."/>
            <person name="Martin F."/>
            <person name="Spatafora J.W."/>
        </authorList>
    </citation>
    <scope>NUCLEOTIDE SEQUENCE [LARGE SCALE GENOMIC DNA]</scope>
    <source>
        <strain evidence="3 4">OSC145934</strain>
    </source>
</reference>
<dbReference type="OrthoDB" id="10251744at2759"/>
<evidence type="ECO:0000256" key="1">
    <source>
        <dbReference type="SAM" id="Coils"/>
    </source>
</evidence>
<feature type="compositionally biased region" description="Low complexity" evidence="2">
    <location>
        <begin position="631"/>
        <end position="641"/>
    </location>
</feature>
<proteinExistence type="predicted"/>
<feature type="region of interest" description="Disordered" evidence="2">
    <location>
        <begin position="141"/>
        <end position="189"/>
    </location>
</feature>
<feature type="compositionally biased region" description="Basic residues" evidence="2">
    <location>
        <begin position="939"/>
        <end position="948"/>
    </location>
</feature>
<feature type="coiled-coil region" evidence="1">
    <location>
        <begin position="220"/>
        <end position="280"/>
    </location>
</feature>
<evidence type="ECO:0000313" key="3">
    <source>
        <dbReference type="EMBL" id="OXV07517.1"/>
    </source>
</evidence>
<dbReference type="Proteomes" id="UP000243515">
    <property type="component" value="Unassembled WGS sequence"/>
</dbReference>
<evidence type="ECO:0000313" key="4">
    <source>
        <dbReference type="Proteomes" id="UP000243515"/>
    </source>
</evidence>
<feature type="region of interest" description="Disordered" evidence="2">
    <location>
        <begin position="90"/>
        <end position="124"/>
    </location>
</feature>
<dbReference type="EMBL" id="NPHW01004785">
    <property type="protein sequence ID" value="OXV07517.1"/>
    <property type="molecule type" value="Genomic_DNA"/>
</dbReference>
<gene>
    <name evidence="3" type="ORF">Egran_04718</name>
</gene>
<accession>A0A232LUK6</accession>
<evidence type="ECO:0000256" key="2">
    <source>
        <dbReference type="SAM" id="MobiDB-lite"/>
    </source>
</evidence>
<feature type="region of interest" description="Disordered" evidence="2">
    <location>
        <begin position="505"/>
        <end position="563"/>
    </location>
</feature>
<feature type="compositionally biased region" description="Low complexity" evidence="2">
    <location>
        <begin position="906"/>
        <end position="920"/>
    </location>
</feature>
<organism evidence="3 4">
    <name type="scientific">Elaphomyces granulatus</name>
    <dbReference type="NCBI Taxonomy" id="519963"/>
    <lineage>
        <taxon>Eukaryota</taxon>
        <taxon>Fungi</taxon>
        <taxon>Dikarya</taxon>
        <taxon>Ascomycota</taxon>
        <taxon>Pezizomycotina</taxon>
        <taxon>Eurotiomycetes</taxon>
        <taxon>Eurotiomycetidae</taxon>
        <taxon>Eurotiales</taxon>
        <taxon>Elaphomycetaceae</taxon>
        <taxon>Elaphomyces</taxon>
    </lineage>
</organism>
<feature type="region of interest" description="Disordered" evidence="2">
    <location>
        <begin position="296"/>
        <end position="345"/>
    </location>
</feature>
<comment type="caution">
    <text evidence="3">The sequence shown here is derived from an EMBL/GenBank/DDBJ whole genome shotgun (WGS) entry which is preliminary data.</text>
</comment>
<protein>
    <submittedName>
        <fullName evidence="3">Uncharacterized protein</fullName>
    </submittedName>
</protein>
<feature type="compositionally biased region" description="Polar residues" evidence="2">
    <location>
        <begin position="513"/>
        <end position="529"/>
    </location>
</feature>
<feature type="region of interest" description="Disordered" evidence="2">
    <location>
        <begin position="618"/>
        <end position="948"/>
    </location>
</feature>